<feature type="compositionally biased region" description="Basic and acidic residues" evidence="1">
    <location>
        <begin position="74"/>
        <end position="85"/>
    </location>
</feature>
<dbReference type="OrthoDB" id="418595at2759"/>
<organism evidence="2">
    <name type="scientific">Dendroctonus ponderosae</name>
    <name type="common">Mountain pine beetle</name>
    <dbReference type="NCBI Taxonomy" id="77166"/>
    <lineage>
        <taxon>Eukaryota</taxon>
        <taxon>Metazoa</taxon>
        <taxon>Ecdysozoa</taxon>
        <taxon>Arthropoda</taxon>
        <taxon>Hexapoda</taxon>
        <taxon>Insecta</taxon>
        <taxon>Pterygota</taxon>
        <taxon>Neoptera</taxon>
        <taxon>Endopterygota</taxon>
        <taxon>Coleoptera</taxon>
        <taxon>Polyphaga</taxon>
        <taxon>Cucujiformia</taxon>
        <taxon>Curculionidae</taxon>
        <taxon>Scolytinae</taxon>
        <taxon>Dendroctonus</taxon>
    </lineage>
</organism>
<feature type="region of interest" description="Disordered" evidence="1">
    <location>
        <begin position="60"/>
        <end position="85"/>
    </location>
</feature>
<accession>N6U015</accession>
<dbReference type="Proteomes" id="UP000030742">
    <property type="component" value="Unassembled WGS sequence"/>
</dbReference>
<evidence type="ECO:0000313" key="4">
    <source>
        <dbReference type="Proteomes" id="UP000030742"/>
    </source>
</evidence>
<sequence length="85" mass="9310">MLSHSAWPHRLSPSTTTILTRATTTLARAQSEESGIEPGQIATITGSFISFGGQEALDQYDTDHTDLGSEADENEARKGLLRDYW</sequence>
<dbReference type="HOGENOM" id="CLU_2514988_0_0_1"/>
<protein>
    <submittedName>
        <fullName evidence="2">Uncharacterized protein</fullName>
    </submittedName>
</protein>
<evidence type="ECO:0000313" key="2">
    <source>
        <dbReference type="EMBL" id="ENN73941.1"/>
    </source>
</evidence>
<dbReference type="EMBL" id="KB632382">
    <property type="protein sequence ID" value="ERL94172.1"/>
    <property type="molecule type" value="Genomic_DNA"/>
</dbReference>
<name>N6U015_DENPD</name>
<evidence type="ECO:0000256" key="1">
    <source>
        <dbReference type="SAM" id="MobiDB-lite"/>
    </source>
</evidence>
<gene>
    <name evidence="3" type="ORF">D910_11454</name>
    <name evidence="2" type="ORF">YQE_09443</name>
</gene>
<dbReference type="EMBL" id="KB741089">
    <property type="protein sequence ID" value="ENN73941.1"/>
    <property type="molecule type" value="Genomic_DNA"/>
</dbReference>
<evidence type="ECO:0000313" key="3">
    <source>
        <dbReference type="EMBL" id="ERL94172.1"/>
    </source>
</evidence>
<feature type="non-terminal residue" evidence="2">
    <location>
        <position position="1"/>
    </location>
</feature>
<reference evidence="2 4" key="1">
    <citation type="journal article" date="2013" name="Genome Biol.">
        <title>Draft genome of the mountain pine beetle, Dendroctonus ponderosae Hopkins, a major forest pest.</title>
        <authorList>
            <person name="Keeling C.I."/>
            <person name="Yuen M.M."/>
            <person name="Liao N.Y."/>
            <person name="Docking T.R."/>
            <person name="Chan S.K."/>
            <person name="Taylor G.A."/>
            <person name="Palmquist D.L."/>
            <person name="Jackman S.D."/>
            <person name="Nguyen A."/>
            <person name="Li M."/>
            <person name="Henderson H."/>
            <person name="Janes J.K."/>
            <person name="Zhao Y."/>
            <person name="Pandoh P."/>
            <person name="Moore R."/>
            <person name="Sperling F.A."/>
            <person name="Huber D.P."/>
            <person name="Birol I."/>
            <person name="Jones S.J."/>
            <person name="Bohlmann J."/>
        </authorList>
    </citation>
    <scope>NUCLEOTIDE SEQUENCE</scope>
</reference>
<dbReference type="AlphaFoldDB" id="N6U015"/>
<proteinExistence type="predicted"/>